<dbReference type="EMBL" id="CACRXK020006411">
    <property type="protein sequence ID" value="CAB4009310.1"/>
    <property type="molecule type" value="Genomic_DNA"/>
</dbReference>
<reference evidence="1" key="1">
    <citation type="submission" date="2020-04" db="EMBL/GenBank/DDBJ databases">
        <authorList>
            <person name="Alioto T."/>
            <person name="Alioto T."/>
            <person name="Gomez Garrido J."/>
        </authorList>
    </citation>
    <scope>NUCLEOTIDE SEQUENCE</scope>
    <source>
        <strain evidence="1">A484AB</strain>
    </source>
</reference>
<organism evidence="1 2">
    <name type="scientific">Paramuricea clavata</name>
    <name type="common">Red gorgonian</name>
    <name type="synonym">Violescent sea-whip</name>
    <dbReference type="NCBI Taxonomy" id="317549"/>
    <lineage>
        <taxon>Eukaryota</taxon>
        <taxon>Metazoa</taxon>
        <taxon>Cnidaria</taxon>
        <taxon>Anthozoa</taxon>
        <taxon>Octocorallia</taxon>
        <taxon>Malacalcyonacea</taxon>
        <taxon>Plexauridae</taxon>
        <taxon>Paramuricea</taxon>
    </lineage>
</organism>
<gene>
    <name evidence="1" type="ORF">PACLA_8A031862</name>
</gene>
<keyword evidence="2" id="KW-1185">Reference proteome</keyword>
<comment type="caution">
    <text evidence="1">The sequence shown here is derived from an EMBL/GenBank/DDBJ whole genome shotgun (WGS) entry which is preliminary data.</text>
</comment>
<dbReference type="Proteomes" id="UP001152795">
    <property type="component" value="Unassembled WGS sequence"/>
</dbReference>
<dbReference type="AlphaFoldDB" id="A0A7D9IKW8"/>
<evidence type="ECO:0000313" key="2">
    <source>
        <dbReference type="Proteomes" id="UP001152795"/>
    </source>
</evidence>
<accession>A0A7D9IKW8</accession>
<protein>
    <submittedName>
        <fullName evidence="1">Uncharacterized protein</fullName>
    </submittedName>
</protein>
<proteinExistence type="predicted"/>
<evidence type="ECO:0000313" key="1">
    <source>
        <dbReference type="EMBL" id="CAB4009310.1"/>
    </source>
</evidence>
<name>A0A7D9IKW8_PARCT</name>
<sequence length="216" mass="23347">MPYKVIPVIPQVQRSLGLVDIKVEICDVADVSTASKRSEAAVLLQKDEIFESDDTPSNLLQEIVRGEAESDIRRSKAPEKFQTEHPDKILPLVDVKAGKLPLVKGDSGVQLTASTNVASTSALFATELQSTPEAHVDEVYKAASEIKCDTVSQIINSEKALSLVHENAGDIPVTKSTPLPVVKNVDEWKDHITSSDGATSYNLLDEPSTSQQGTKI</sequence>